<evidence type="ECO:0000313" key="2">
    <source>
        <dbReference type="Proteomes" id="UP000037178"/>
    </source>
</evidence>
<proteinExistence type="predicted"/>
<dbReference type="PATRIC" id="fig|1675527.3.peg.662"/>
<comment type="caution">
    <text evidence="1">The sequence shown here is derived from an EMBL/GenBank/DDBJ whole genome shotgun (WGS) entry which is preliminary data.</text>
</comment>
<gene>
    <name evidence="1" type="ORF">AIOL_000604</name>
</gene>
<keyword evidence="2" id="KW-1185">Reference proteome</keyword>
<dbReference type="EMBL" id="LFTY01000001">
    <property type="protein sequence ID" value="KMW60449.1"/>
    <property type="molecule type" value="Genomic_DNA"/>
</dbReference>
<protein>
    <submittedName>
        <fullName evidence="1">Uncharacterized protein</fullName>
    </submittedName>
</protein>
<dbReference type="STRING" id="1675527.AIOL_000604"/>
<evidence type="ECO:0000313" key="1">
    <source>
        <dbReference type="EMBL" id="KMW60449.1"/>
    </source>
</evidence>
<sequence>MAWARHGARTPPCAEFACKGKAVRSNATPRCKLDRCGLQGRAAWEMERCCGGLWTEWLGVDEMRGVIRAYARPGFA</sequence>
<name>A0A0J9EFJ5_9RHOB</name>
<reference evidence="1 2" key="1">
    <citation type="submission" date="2015-06" db="EMBL/GenBank/DDBJ databases">
        <title>Draft genome sequence of an Alphaproteobacteria species associated to the Mediterranean sponge Oscarella lobularis.</title>
        <authorList>
            <person name="Jourda C."/>
            <person name="Santini S."/>
            <person name="Claverie J.-M."/>
        </authorList>
    </citation>
    <scope>NUCLEOTIDE SEQUENCE [LARGE SCALE GENOMIC DNA]</scope>
    <source>
        <strain evidence="1">IGS</strain>
    </source>
</reference>
<dbReference type="AlphaFoldDB" id="A0A0J9EFJ5"/>
<accession>A0A0J9EFJ5</accession>
<dbReference type="Proteomes" id="UP000037178">
    <property type="component" value="Unassembled WGS sequence"/>
</dbReference>
<organism evidence="1 2">
    <name type="scientific">Candidatus Rhodobacter oscarellae</name>
    <dbReference type="NCBI Taxonomy" id="1675527"/>
    <lineage>
        <taxon>Bacteria</taxon>
        <taxon>Pseudomonadati</taxon>
        <taxon>Pseudomonadota</taxon>
        <taxon>Alphaproteobacteria</taxon>
        <taxon>Rhodobacterales</taxon>
        <taxon>Rhodobacter group</taxon>
        <taxon>Rhodobacter</taxon>
    </lineage>
</organism>